<dbReference type="GO" id="GO:0010608">
    <property type="term" value="P:post-transcriptional regulation of gene expression"/>
    <property type="evidence" value="ECO:0007669"/>
    <property type="project" value="TreeGrafter"/>
</dbReference>
<evidence type="ECO:0000256" key="2">
    <source>
        <dbReference type="PROSITE-ProRule" id="PRU00317"/>
    </source>
</evidence>
<organism evidence="5 6">
    <name type="scientific">Euplotes crassus</name>
    <dbReference type="NCBI Taxonomy" id="5936"/>
    <lineage>
        <taxon>Eukaryota</taxon>
        <taxon>Sar</taxon>
        <taxon>Alveolata</taxon>
        <taxon>Ciliophora</taxon>
        <taxon>Intramacronucleata</taxon>
        <taxon>Spirotrichea</taxon>
        <taxon>Hypotrichia</taxon>
        <taxon>Euplotida</taxon>
        <taxon>Euplotidae</taxon>
        <taxon>Moneuplotes</taxon>
    </lineage>
</organism>
<evidence type="ECO:0000256" key="3">
    <source>
        <dbReference type="SAM" id="MobiDB-lite"/>
    </source>
</evidence>
<protein>
    <recommendedName>
        <fullName evidence="4">PUM-HD domain-containing protein</fullName>
    </recommendedName>
</protein>
<feature type="repeat" description="Pumilio" evidence="2">
    <location>
        <begin position="460"/>
        <end position="495"/>
    </location>
</feature>
<dbReference type="SMART" id="SM00025">
    <property type="entry name" value="Pumilio"/>
    <property type="match status" value="7"/>
</dbReference>
<comment type="caution">
    <text evidence="5">The sequence shown here is derived from an EMBL/GenBank/DDBJ whole genome shotgun (WGS) entry which is preliminary data.</text>
</comment>
<dbReference type="SUPFAM" id="SSF48371">
    <property type="entry name" value="ARM repeat"/>
    <property type="match status" value="1"/>
</dbReference>
<dbReference type="AlphaFoldDB" id="A0AAD1X8V7"/>
<evidence type="ECO:0000313" key="5">
    <source>
        <dbReference type="EMBL" id="CAI2361996.1"/>
    </source>
</evidence>
<accession>A0AAD1X8V7</accession>
<name>A0AAD1X8V7_EUPCR</name>
<feature type="repeat" description="Pumilio" evidence="2">
    <location>
        <begin position="248"/>
        <end position="287"/>
    </location>
</feature>
<dbReference type="Pfam" id="PF00806">
    <property type="entry name" value="PUF"/>
    <property type="match status" value="5"/>
</dbReference>
<dbReference type="EMBL" id="CAMPGE010003172">
    <property type="protein sequence ID" value="CAI2361996.1"/>
    <property type="molecule type" value="Genomic_DNA"/>
</dbReference>
<dbReference type="PANTHER" id="PTHR12537:SF13">
    <property type="entry name" value="PUMILIO HOMOLOGY DOMAIN FAMILY MEMBER 4"/>
    <property type="match status" value="1"/>
</dbReference>
<reference evidence="5" key="1">
    <citation type="submission" date="2023-07" db="EMBL/GenBank/DDBJ databases">
        <authorList>
            <consortium name="AG Swart"/>
            <person name="Singh M."/>
            <person name="Singh A."/>
            <person name="Seah K."/>
            <person name="Emmerich C."/>
        </authorList>
    </citation>
    <scope>NUCLEOTIDE SEQUENCE</scope>
    <source>
        <strain evidence="5">DP1</strain>
    </source>
</reference>
<dbReference type="Gene3D" id="1.25.10.10">
    <property type="entry name" value="Leucine-rich Repeat Variant"/>
    <property type="match status" value="1"/>
</dbReference>
<feature type="repeat" description="Pumilio" evidence="2">
    <location>
        <begin position="353"/>
        <end position="388"/>
    </location>
</feature>
<keyword evidence="6" id="KW-1185">Reference proteome</keyword>
<evidence type="ECO:0000256" key="1">
    <source>
        <dbReference type="ARBA" id="ARBA00022737"/>
    </source>
</evidence>
<dbReference type="InterPro" id="IPR033133">
    <property type="entry name" value="PUM-HD"/>
</dbReference>
<dbReference type="InterPro" id="IPR011989">
    <property type="entry name" value="ARM-like"/>
</dbReference>
<gene>
    <name evidence="5" type="ORF">ECRASSUSDP1_LOCUS3313</name>
</gene>
<dbReference type="Proteomes" id="UP001295684">
    <property type="component" value="Unassembled WGS sequence"/>
</dbReference>
<feature type="region of interest" description="Disordered" evidence="3">
    <location>
        <begin position="1"/>
        <end position="31"/>
    </location>
</feature>
<evidence type="ECO:0000259" key="4">
    <source>
        <dbReference type="PROSITE" id="PS50303"/>
    </source>
</evidence>
<dbReference type="PROSITE" id="PS50302">
    <property type="entry name" value="PUM"/>
    <property type="match status" value="3"/>
</dbReference>
<dbReference type="GO" id="GO:0005737">
    <property type="term" value="C:cytoplasm"/>
    <property type="evidence" value="ECO:0007669"/>
    <property type="project" value="TreeGrafter"/>
</dbReference>
<evidence type="ECO:0000313" key="6">
    <source>
        <dbReference type="Proteomes" id="UP001295684"/>
    </source>
</evidence>
<dbReference type="GO" id="GO:0003729">
    <property type="term" value="F:mRNA binding"/>
    <property type="evidence" value="ECO:0007669"/>
    <property type="project" value="TreeGrafter"/>
</dbReference>
<proteinExistence type="predicted"/>
<dbReference type="PANTHER" id="PTHR12537">
    <property type="entry name" value="RNA BINDING PROTEIN PUMILIO-RELATED"/>
    <property type="match status" value="1"/>
</dbReference>
<feature type="domain" description="PUM-HD" evidence="4">
    <location>
        <begin position="192"/>
        <end position="560"/>
    </location>
</feature>
<dbReference type="PROSITE" id="PS50303">
    <property type="entry name" value="PUM_HD"/>
    <property type="match status" value="1"/>
</dbReference>
<dbReference type="InterPro" id="IPR001313">
    <property type="entry name" value="Pumilio_RNA-bd_rpt"/>
</dbReference>
<keyword evidence="1" id="KW-0677">Repeat</keyword>
<sequence length="565" mass="64209">MDPDSMRPDSTGGKYPQGMPESFQPAGAGVSPPSWQPMKVLSVAEDDAFIMKSQSCIMEVYFIHPQSYLVLWSKSAKVFGLQKKNTGVTVFNIFSIEPVLDSYQSQFLVTFRYTIDQEETMEMKTTCDLLSPKIKKGNNTITVEQGGHSLAITFCYQGYNEENNAFGLQNLSFTLFSKPIKVHRHPSSRPYSMDFGVKSLKINSHSYKPASKATSSMTLNTFNVISSNKDSQDLKKIAFNKSNRVKDKILKKTPEELCDVIKDSNGNYIVQEVFKLCSPEERILIMSKIKENIVELSCHKKGTHSMQTLVVELKSEVEVNTFLDMLADPTDSTALEPEVRKVNEDEHEEAFDENKGPLYSLSSNSYGTFVLQKVVDHFPEDLLSPIYQFCVDHFEHMSTNKNGLPIIKKALVKFQSGKQAFISIIENMTMFLAQHPFGNYSLQVAIDSWRQEDCSNIIVTVLDNLQKLSMQKFSSNVVEKCIDKASPEIISQFLEVINTKEFMKMAVRNMYTFFVVECAIKKSDDRHIKLEIAEKIQSCVLNNPSDKSLKRKWTKLYEGILSEQY</sequence>
<dbReference type="InterPro" id="IPR016024">
    <property type="entry name" value="ARM-type_fold"/>
</dbReference>